<accession>A0A9W6P6D6</accession>
<evidence type="ECO:0000313" key="1">
    <source>
        <dbReference type="EMBL" id="GLU48280.1"/>
    </source>
</evidence>
<evidence type="ECO:0000313" key="2">
    <source>
        <dbReference type="Proteomes" id="UP001165092"/>
    </source>
</evidence>
<sequence>MTQDDAEFTRPDPEEARRNRVYAALMRLTERHAAGEDRARWSERRMPMQPFDAVRRVSDLAAGSALPGEDEPAVDAADLTAALTLVPWARAEFDQLEVGLLEMSRGRGMTWQEIGFGLGLGTAQAAKQRHDRLSRRTNQEK</sequence>
<organism evidence="1 2">
    <name type="scientific">Nocardiopsis ansamitocini</name>
    <dbReference type="NCBI Taxonomy" id="1670832"/>
    <lineage>
        <taxon>Bacteria</taxon>
        <taxon>Bacillati</taxon>
        <taxon>Actinomycetota</taxon>
        <taxon>Actinomycetes</taxon>
        <taxon>Streptosporangiales</taxon>
        <taxon>Nocardiopsidaceae</taxon>
        <taxon>Nocardiopsis</taxon>
    </lineage>
</organism>
<proteinExistence type="predicted"/>
<evidence type="ECO:0008006" key="3">
    <source>
        <dbReference type="Google" id="ProtNLM"/>
    </source>
</evidence>
<dbReference type="Proteomes" id="UP001165092">
    <property type="component" value="Unassembled WGS sequence"/>
</dbReference>
<gene>
    <name evidence="1" type="ORF">Nans01_26310</name>
</gene>
<dbReference type="AlphaFoldDB" id="A0A9W6P6D6"/>
<comment type="caution">
    <text evidence="1">The sequence shown here is derived from an EMBL/GenBank/DDBJ whole genome shotgun (WGS) entry which is preliminary data.</text>
</comment>
<protein>
    <recommendedName>
        <fullName evidence="3">DNA-binding protein</fullName>
    </recommendedName>
</protein>
<reference evidence="1" key="1">
    <citation type="submission" date="2023-02" db="EMBL/GenBank/DDBJ databases">
        <title>Nocardiopsis ansamitocini NBRC 112285.</title>
        <authorList>
            <person name="Ichikawa N."/>
            <person name="Sato H."/>
            <person name="Tonouchi N."/>
        </authorList>
    </citation>
    <scope>NUCLEOTIDE SEQUENCE</scope>
    <source>
        <strain evidence="1">NBRC 112285</strain>
    </source>
</reference>
<dbReference type="EMBL" id="BSQG01000004">
    <property type="protein sequence ID" value="GLU48280.1"/>
    <property type="molecule type" value="Genomic_DNA"/>
</dbReference>
<keyword evidence="2" id="KW-1185">Reference proteome</keyword>
<name>A0A9W6P6D6_9ACTN</name>
<dbReference type="RefSeq" id="WP_285759770.1">
    <property type="nucleotide sequence ID" value="NZ_BSQG01000004.1"/>
</dbReference>